<dbReference type="KEGG" id="spue:AB5L97_12955"/>
<dbReference type="RefSeq" id="WP_369044969.1">
    <property type="nucleotide sequence ID" value="NZ_CP163302.1"/>
</dbReference>
<reference evidence="2" key="1">
    <citation type="submission" date="2024-07" db="EMBL/GenBank/DDBJ databases">
        <authorList>
            <person name="fu j."/>
        </authorList>
    </citation>
    <scope>NUCLEOTIDE SEQUENCE</scope>
    <source>
        <strain evidence="2">P10A9</strain>
    </source>
</reference>
<sequence>MTRTQIYDEAYSRIPGYDAATRDTATASAWMTELSAPPSALQVDTAAELRAAADAGKPFPRDLPARVREAQAAATDHFTALTMVREFAADAKARQQAALASGADHGLAYLRGELESLVTEVRGAARSLRSLPTDPLDVATDPTADRRLREAADLVERYSAIRDVQRTLIRTASSSTRATDNGTRMYLTAGQVADFLDADQYWIQRRRDNGRWPSDLRTLSPEQEALREWLTRSVTPMIDGEEWRASLPSGTLAEKAEALARICTHAHPWMPSMDDLANAFWTAGDATEGNASSPLAAEGGIRAVHRVAAITGHTSEGAPPEPVSAVRGGTRHAVPFTQRRSS</sequence>
<organism evidence="2">
    <name type="scientific">Sinomonas puerhi</name>
    <dbReference type="NCBI Taxonomy" id="3238584"/>
    <lineage>
        <taxon>Bacteria</taxon>
        <taxon>Bacillati</taxon>
        <taxon>Actinomycetota</taxon>
        <taxon>Actinomycetes</taxon>
        <taxon>Micrococcales</taxon>
        <taxon>Micrococcaceae</taxon>
        <taxon>Sinomonas</taxon>
    </lineage>
</organism>
<proteinExistence type="predicted"/>
<evidence type="ECO:0008006" key="3">
    <source>
        <dbReference type="Google" id="ProtNLM"/>
    </source>
</evidence>
<dbReference type="EMBL" id="CP163302">
    <property type="protein sequence ID" value="XDP44187.1"/>
    <property type="molecule type" value="Genomic_DNA"/>
</dbReference>
<feature type="region of interest" description="Disordered" evidence="1">
    <location>
        <begin position="313"/>
        <end position="342"/>
    </location>
</feature>
<dbReference type="AlphaFoldDB" id="A0AB39L1M0"/>
<evidence type="ECO:0000256" key="1">
    <source>
        <dbReference type="SAM" id="MobiDB-lite"/>
    </source>
</evidence>
<evidence type="ECO:0000313" key="2">
    <source>
        <dbReference type="EMBL" id="XDP44187.1"/>
    </source>
</evidence>
<gene>
    <name evidence="2" type="ORF">AB5L97_12955</name>
</gene>
<name>A0AB39L1M0_9MICC</name>
<protein>
    <recommendedName>
        <fullName evidence="3">DUF222 domain-containing protein</fullName>
    </recommendedName>
</protein>
<accession>A0AB39L1M0</accession>